<keyword evidence="4" id="KW-0547">Nucleotide-binding</keyword>
<keyword evidence="5" id="KW-0418">Kinase</keyword>
<dbReference type="PANTHER" id="PTHR34220:SF7">
    <property type="entry name" value="SENSOR HISTIDINE KINASE YPDA"/>
    <property type="match status" value="1"/>
</dbReference>
<dbReference type="InterPro" id="IPR004358">
    <property type="entry name" value="Sig_transdc_His_kin-like_C"/>
</dbReference>
<protein>
    <recommendedName>
        <fullName evidence="2">histidine kinase</fullName>
        <ecNumber evidence="2">2.7.13.3</ecNumber>
    </recommendedName>
</protein>
<gene>
    <name evidence="9" type="ORF">WJ0W_006856</name>
</gene>
<dbReference type="EMBL" id="CALYLO010000018">
    <property type="protein sequence ID" value="CAH8249672.1"/>
    <property type="molecule type" value="Genomic_DNA"/>
</dbReference>
<evidence type="ECO:0000256" key="4">
    <source>
        <dbReference type="ARBA" id="ARBA00022741"/>
    </source>
</evidence>
<feature type="domain" description="Histidine kinase" evidence="8">
    <location>
        <begin position="1"/>
        <end position="130"/>
    </location>
</feature>
<dbReference type="Proteomes" id="UP001154322">
    <property type="component" value="Unassembled WGS sequence"/>
</dbReference>
<dbReference type="Pfam" id="PF02518">
    <property type="entry name" value="HATPase_c"/>
    <property type="match status" value="1"/>
</dbReference>
<dbReference type="GO" id="GO:0005524">
    <property type="term" value="F:ATP binding"/>
    <property type="evidence" value="ECO:0007669"/>
    <property type="project" value="UniProtKB-KW"/>
</dbReference>
<dbReference type="PROSITE" id="PS50109">
    <property type="entry name" value="HIS_KIN"/>
    <property type="match status" value="1"/>
</dbReference>
<dbReference type="Gene3D" id="3.30.565.10">
    <property type="entry name" value="Histidine kinase-like ATPase, C-terminal domain"/>
    <property type="match status" value="1"/>
</dbReference>
<dbReference type="PANTHER" id="PTHR34220">
    <property type="entry name" value="SENSOR HISTIDINE KINASE YPDA"/>
    <property type="match status" value="1"/>
</dbReference>
<dbReference type="InterPro" id="IPR050640">
    <property type="entry name" value="Bact_2-comp_sensor_kinase"/>
</dbReference>
<comment type="catalytic activity">
    <reaction evidence="1">
        <text>ATP + protein L-histidine = ADP + protein N-phospho-L-histidine.</text>
        <dbReference type="EC" id="2.7.13.3"/>
    </reaction>
</comment>
<name>A0ABN8UH16_9BACL</name>
<keyword evidence="7" id="KW-0902">Two-component regulatory system</keyword>
<dbReference type="EC" id="2.7.13.3" evidence="2"/>
<comment type="caution">
    <text evidence="9">The sequence shown here is derived from an EMBL/GenBank/DDBJ whole genome shotgun (WGS) entry which is preliminary data.</text>
</comment>
<evidence type="ECO:0000259" key="8">
    <source>
        <dbReference type="PROSITE" id="PS50109"/>
    </source>
</evidence>
<evidence type="ECO:0000256" key="1">
    <source>
        <dbReference type="ARBA" id="ARBA00000085"/>
    </source>
</evidence>
<dbReference type="SMART" id="SM00387">
    <property type="entry name" value="HATPase_c"/>
    <property type="match status" value="1"/>
</dbReference>
<dbReference type="InterPro" id="IPR005467">
    <property type="entry name" value="His_kinase_dom"/>
</dbReference>
<keyword evidence="3" id="KW-0808">Transferase</keyword>
<dbReference type="SUPFAM" id="SSF55874">
    <property type="entry name" value="ATPase domain of HSP90 chaperone/DNA topoisomerase II/histidine kinase"/>
    <property type="match status" value="1"/>
</dbReference>
<reference evidence="9" key="1">
    <citation type="submission" date="2022-06" db="EMBL/GenBank/DDBJ databases">
        <authorList>
            <person name="Dietemann V."/>
            <person name="Ory F."/>
            <person name="Dainat B."/>
            <person name="Oberhansli S."/>
        </authorList>
    </citation>
    <scope>NUCLEOTIDE SEQUENCE</scope>
    <source>
        <strain evidence="9">Ena-SAMPLE-TAB-26-04-2022-14:26:32:270-5432</strain>
    </source>
</reference>
<evidence type="ECO:0000256" key="3">
    <source>
        <dbReference type="ARBA" id="ARBA00022679"/>
    </source>
</evidence>
<evidence type="ECO:0000313" key="9">
    <source>
        <dbReference type="EMBL" id="CAH8249672.1"/>
    </source>
</evidence>
<organism evidence="9 10">
    <name type="scientific">Paenibacillus melissococcoides</name>
    <dbReference type="NCBI Taxonomy" id="2912268"/>
    <lineage>
        <taxon>Bacteria</taxon>
        <taxon>Bacillati</taxon>
        <taxon>Bacillota</taxon>
        <taxon>Bacilli</taxon>
        <taxon>Bacillales</taxon>
        <taxon>Paenibacillaceae</taxon>
        <taxon>Paenibacillus</taxon>
    </lineage>
</organism>
<dbReference type="PRINTS" id="PR00344">
    <property type="entry name" value="BCTRLSENSOR"/>
</dbReference>
<dbReference type="InterPro" id="IPR036890">
    <property type="entry name" value="HATPase_C_sf"/>
</dbReference>
<evidence type="ECO:0000313" key="10">
    <source>
        <dbReference type="Proteomes" id="UP001154322"/>
    </source>
</evidence>
<evidence type="ECO:0000256" key="5">
    <source>
        <dbReference type="ARBA" id="ARBA00022777"/>
    </source>
</evidence>
<evidence type="ECO:0000256" key="7">
    <source>
        <dbReference type="ARBA" id="ARBA00023012"/>
    </source>
</evidence>
<proteinExistence type="predicted"/>
<keyword evidence="10" id="KW-1185">Reference proteome</keyword>
<keyword evidence="6 9" id="KW-0067">ATP-binding</keyword>
<evidence type="ECO:0000256" key="2">
    <source>
        <dbReference type="ARBA" id="ARBA00012438"/>
    </source>
</evidence>
<accession>A0ABN8UH16</accession>
<evidence type="ECO:0000256" key="6">
    <source>
        <dbReference type="ARBA" id="ARBA00022840"/>
    </source>
</evidence>
<sequence>MGDEKRLVQILYNLLHNPPQIYDGGNDHRSDRTRGKNAIKHGLLSRNEGGTIQLRITRQEGFTRIEVTDNGHGMEPDRVAHLLNPTLKGKGGIGLANTNRRLLQLYGRGLSIDSQPNEGTTVSFVIPDQHH</sequence>
<dbReference type="InterPro" id="IPR003594">
    <property type="entry name" value="HATPase_dom"/>
</dbReference>